<dbReference type="PANTHER" id="PTHR18968:SF13">
    <property type="entry name" value="ACETOLACTATE SYNTHASE CATALYTIC SUBUNIT, MITOCHONDRIAL"/>
    <property type="match status" value="1"/>
</dbReference>
<dbReference type="InterPro" id="IPR029061">
    <property type="entry name" value="THDP-binding"/>
</dbReference>
<sequence>MATCGEVLIELLEAYGVEVVFGIPGVHNVELYRGLSRSTIRHVTPRHEQGAGFMADGYARVTGKPGVCFTITGPGLTNILTAMGQSYADSIPMLVISSCISRSELNSAQGRLHELPSQRDLARGVSALSYTVLSPDQLPEIVARAFALFAGGRPRPVYIEIPVDVIAMPADHLPRTPRALPHRPLPPSADIAAAAEAIRAAKRPMLVVGGGAVGAPAAVRAFAERLDAPTILTINARGLLPPAHPLIAGELLTNPPLKAALEAADLVVAVGTEFGETEMYPVPEVFTFSGTLVRIDIDPDQVTRPSPADVPLVGDAGATLEALLAALGPATTGGDGATRAAGLRQASARALPAGTDVYERVMAAIDAALPDAVIVGDSTQTVYFANQFYRPKSPRSFFNSSTGYGTLGYAVPAAVGARLGTPKERPVVVLVGDGGILFTIGELAAAVEARAAIVIVVWNNDGYGEIRNYMRGRQIAPIGTDLLVPDLVAIAKGFGCAAERVESRAALADALTRAGDFPLPTLIEIREDADFLKG</sequence>
<dbReference type="Gene3D" id="3.40.50.1220">
    <property type="entry name" value="TPP-binding domain"/>
    <property type="match status" value="1"/>
</dbReference>
<evidence type="ECO:0000256" key="1">
    <source>
        <dbReference type="ARBA" id="ARBA00007812"/>
    </source>
</evidence>
<evidence type="ECO:0000313" key="7">
    <source>
        <dbReference type="EMBL" id="MQT12102.1"/>
    </source>
</evidence>
<dbReference type="GO" id="GO:0047435">
    <property type="term" value="F:5-guanidino-2-oxopentanoate decarboxylase activity"/>
    <property type="evidence" value="ECO:0007669"/>
    <property type="project" value="UniProtKB-EC"/>
</dbReference>
<dbReference type="PANTHER" id="PTHR18968">
    <property type="entry name" value="THIAMINE PYROPHOSPHATE ENZYMES"/>
    <property type="match status" value="1"/>
</dbReference>
<dbReference type="GO" id="GO:0000287">
    <property type="term" value="F:magnesium ion binding"/>
    <property type="evidence" value="ECO:0007669"/>
    <property type="project" value="InterPro"/>
</dbReference>
<feature type="domain" description="Thiamine pyrophosphate enzyme TPP-binding" evidence="5">
    <location>
        <begin position="378"/>
        <end position="525"/>
    </location>
</feature>
<dbReference type="Proteomes" id="UP000332515">
    <property type="component" value="Unassembled WGS sequence"/>
</dbReference>
<dbReference type="EMBL" id="VWNA01000001">
    <property type="protein sequence ID" value="MQT12102.1"/>
    <property type="molecule type" value="Genomic_DNA"/>
</dbReference>
<dbReference type="CDD" id="cd07035">
    <property type="entry name" value="TPP_PYR_POX_like"/>
    <property type="match status" value="1"/>
</dbReference>
<dbReference type="NCBIfam" id="NF005712">
    <property type="entry name" value="PRK07524.1"/>
    <property type="match status" value="1"/>
</dbReference>
<evidence type="ECO:0000259" key="6">
    <source>
        <dbReference type="Pfam" id="PF02776"/>
    </source>
</evidence>
<dbReference type="Gene3D" id="3.40.50.970">
    <property type="match status" value="2"/>
</dbReference>
<keyword evidence="7" id="KW-0456">Lyase</keyword>
<dbReference type="GO" id="GO:0005948">
    <property type="term" value="C:acetolactate synthase complex"/>
    <property type="evidence" value="ECO:0007669"/>
    <property type="project" value="TreeGrafter"/>
</dbReference>
<keyword evidence="2 3" id="KW-0786">Thiamine pyrophosphate</keyword>
<dbReference type="GO" id="GO:0003984">
    <property type="term" value="F:acetolactate synthase activity"/>
    <property type="evidence" value="ECO:0007669"/>
    <property type="project" value="TreeGrafter"/>
</dbReference>
<accession>A0A6A7Y2Y4</accession>
<dbReference type="RefSeq" id="WP_153479420.1">
    <property type="nucleotide sequence ID" value="NZ_VWNA01000001.1"/>
</dbReference>
<organism evidence="7 8">
    <name type="scientific">Segnochrobactrum spirostomi</name>
    <dbReference type="NCBI Taxonomy" id="2608987"/>
    <lineage>
        <taxon>Bacteria</taxon>
        <taxon>Pseudomonadati</taxon>
        <taxon>Pseudomonadota</taxon>
        <taxon>Alphaproteobacteria</taxon>
        <taxon>Hyphomicrobiales</taxon>
        <taxon>Segnochrobactraceae</taxon>
        <taxon>Segnochrobactrum</taxon>
    </lineage>
</organism>
<dbReference type="InterPro" id="IPR029035">
    <property type="entry name" value="DHS-like_NAD/FAD-binding_dom"/>
</dbReference>
<evidence type="ECO:0000256" key="2">
    <source>
        <dbReference type="ARBA" id="ARBA00023052"/>
    </source>
</evidence>
<dbReference type="AlphaFoldDB" id="A0A6A7Y2Y4"/>
<evidence type="ECO:0000256" key="3">
    <source>
        <dbReference type="RuleBase" id="RU362132"/>
    </source>
</evidence>
<dbReference type="InterPro" id="IPR012001">
    <property type="entry name" value="Thiamin_PyroP_enz_TPP-bd_dom"/>
</dbReference>
<reference evidence="7 8" key="1">
    <citation type="submission" date="2019-09" db="EMBL/GenBank/DDBJ databases">
        <title>Segnochrobactrum spirostomi gen. nov., sp. nov., isolated from the ciliate Spirostomum cf. yagiui and description of a novel family, Segnochrobactraceae fam. nov. within the order Rhizobiales of the class Alphaproteobacteria.</title>
        <authorList>
            <person name="Akter S."/>
            <person name="Shazib S.U.A."/>
            <person name="Shin M.K."/>
        </authorList>
    </citation>
    <scope>NUCLEOTIDE SEQUENCE [LARGE SCALE GENOMIC DNA]</scope>
    <source>
        <strain evidence="7 8">Sp-1</strain>
    </source>
</reference>
<comment type="similarity">
    <text evidence="1 3">Belongs to the TPP enzyme family.</text>
</comment>
<feature type="domain" description="Thiamine pyrophosphate enzyme central" evidence="4">
    <location>
        <begin position="191"/>
        <end position="323"/>
    </location>
</feature>
<dbReference type="GO" id="GO:0050660">
    <property type="term" value="F:flavin adenine dinucleotide binding"/>
    <property type="evidence" value="ECO:0007669"/>
    <property type="project" value="TreeGrafter"/>
</dbReference>
<dbReference type="GO" id="GO:0030976">
    <property type="term" value="F:thiamine pyrophosphate binding"/>
    <property type="evidence" value="ECO:0007669"/>
    <property type="project" value="InterPro"/>
</dbReference>
<protein>
    <submittedName>
        <fullName evidence="7">5-guanidino-2-oxopentanoate decarboxylase</fullName>
        <ecNumber evidence="7">4.1.1.75</ecNumber>
    </submittedName>
</protein>
<name>A0A6A7Y2Y4_9HYPH</name>
<dbReference type="SUPFAM" id="SSF52467">
    <property type="entry name" value="DHS-like NAD/FAD-binding domain"/>
    <property type="match status" value="1"/>
</dbReference>
<dbReference type="Pfam" id="PF02776">
    <property type="entry name" value="TPP_enzyme_N"/>
    <property type="match status" value="1"/>
</dbReference>
<evidence type="ECO:0000259" key="4">
    <source>
        <dbReference type="Pfam" id="PF00205"/>
    </source>
</evidence>
<dbReference type="GO" id="GO:0009099">
    <property type="term" value="P:L-valine biosynthetic process"/>
    <property type="evidence" value="ECO:0007669"/>
    <property type="project" value="TreeGrafter"/>
</dbReference>
<dbReference type="GO" id="GO:0009097">
    <property type="term" value="P:isoleucine biosynthetic process"/>
    <property type="evidence" value="ECO:0007669"/>
    <property type="project" value="TreeGrafter"/>
</dbReference>
<dbReference type="Pfam" id="PF02775">
    <property type="entry name" value="TPP_enzyme_C"/>
    <property type="match status" value="1"/>
</dbReference>
<gene>
    <name evidence="7" type="ORF">F0357_05370</name>
</gene>
<dbReference type="InterPro" id="IPR011766">
    <property type="entry name" value="TPP_enzyme_TPP-bd"/>
</dbReference>
<dbReference type="CDD" id="cd00568">
    <property type="entry name" value="TPP_enzymes"/>
    <property type="match status" value="1"/>
</dbReference>
<proteinExistence type="inferred from homology"/>
<dbReference type="Pfam" id="PF00205">
    <property type="entry name" value="TPP_enzyme_M"/>
    <property type="match status" value="1"/>
</dbReference>
<dbReference type="InterPro" id="IPR045229">
    <property type="entry name" value="TPP_enz"/>
</dbReference>
<evidence type="ECO:0000313" key="8">
    <source>
        <dbReference type="Proteomes" id="UP000332515"/>
    </source>
</evidence>
<comment type="caution">
    <text evidence="7">The sequence shown here is derived from an EMBL/GenBank/DDBJ whole genome shotgun (WGS) entry which is preliminary data.</text>
</comment>
<dbReference type="FunFam" id="3.40.50.970:FF:000007">
    <property type="entry name" value="Acetolactate synthase"/>
    <property type="match status" value="1"/>
</dbReference>
<keyword evidence="8" id="KW-1185">Reference proteome</keyword>
<feature type="domain" description="Thiamine pyrophosphate enzyme N-terminal TPP-binding" evidence="6">
    <location>
        <begin position="3"/>
        <end position="114"/>
    </location>
</feature>
<dbReference type="EC" id="4.1.1.75" evidence="7"/>
<dbReference type="SUPFAM" id="SSF52518">
    <property type="entry name" value="Thiamin diphosphate-binding fold (THDP-binding)"/>
    <property type="match status" value="2"/>
</dbReference>
<evidence type="ECO:0000259" key="5">
    <source>
        <dbReference type="Pfam" id="PF02775"/>
    </source>
</evidence>
<dbReference type="InterPro" id="IPR012000">
    <property type="entry name" value="Thiamin_PyroP_enz_cen_dom"/>
</dbReference>